<evidence type="ECO:0000313" key="2">
    <source>
        <dbReference type="Proteomes" id="UP001234297"/>
    </source>
</evidence>
<organism evidence="1 2">
    <name type="scientific">Persea americana</name>
    <name type="common">Avocado</name>
    <dbReference type="NCBI Taxonomy" id="3435"/>
    <lineage>
        <taxon>Eukaryota</taxon>
        <taxon>Viridiplantae</taxon>
        <taxon>Streptophyta</taxon>
        <taxon>Embryophyta</taxon>
        <taxon>Tracheophyta</taxon>
        <taxon>Spermatophyta</taxon>
        <taxon>Magnoliopsida</taxon>
        <taxon>Magnoliidae</taxon>
        <taxon>Laurales</taxon>
        <taxon>Lauraceae</taxon>
        <taxon>Persea</taxon>
    </lineage>
</organism>
<dbReference type="Proteomes" id="UP001234297">
    <property type="component" value="Chromosome 8"/>
</dbReference>
<name>A0ACC2LGP9_PERAE</name>
<protein>
    <submittedName>
        <fullName evidence="1">Uncharacterized protein</fullName>
    </submittedName>
</protein>
<reference evidence="1 2" key="1">
    <citation type="journal article" date="2022" name="Hortic Res">
        <title>A haplotype resolved chromosomal level avocado genome allows analysis of novel avocado genes.</title>
        <authorList>
            <person name="Nath O."/>
            <person name="Fletcher S.J."/>
            <person name="Hayward A."/>
            <person name="Shaw L.M."/>
            <person name="Masouleh A.K."/>
            <person name="Furtado A."/>
            <person name="Henry R.J."/>
            <person name="Mitter N."/>
        </authorList>
    </citation>
    <scope>NUCLEOTIDE SEQUENCE [LARGE SCALE GENOMIC DNA]</scope>
    <source>
        <strain evidence="2">cv. Hass</strain>
    </source>
</reference>
<proteinExistence type="predicted"/>
<evidence type="ECO:0000313" key="1">
    <source>
        <dbReference type="EMBL" id="KAJ8632358.1"/>
    </source>
</evidence>
<sequence>MESRRFCEVNISTEPPISIQKGGGEEIGVGLVFEVVERESWVARSTDGASTFVVDQRETSNLMRFFATSIPNPSSLQRFDAFIHGVILHLGIPNEFAYRTRVLLLSHVEEDIKREAKETEFKILVFNVLIELETQYRLVLGFGVVPATGFGAVPTTETAIASALSRKKFKKEKEGSQETCVICLEEFVENTQVNQLRCNHIFHKECIMNWLRESGFCPICRFKIQD</sequence>
<keyword evidence="2" id="KW-1185">Reference proteome</keyword>
<accession>A0ACC2LGP9</accession>
<dbReference type="EMBL" id="CM056816">
    <property type="protein sequence ID" value="KAJ8632358.1"/>
    <property type="molecule type" value="Genomic_DNA"/>
</dbReference>
<comment type="caution">
    <text evidence="1">The sequence shown here is derived from an EMBL/GenBank/DDBJ whole genome shotgun (WGS) entry which is preliminary data.</text>
</comment>
<gene>
    <name evidence="1" type="ORF">MRB53_025694</name>
</gene>